<sequence>MNVEHYGIIRDRLDAFISSGFVQTIIKPTLIKHSTATQIDNIYVKMRQLGKLGSGILTVDMSDYLPMFTFMGRRPPRKQAS</sequence>
<name>A0AAD9JGL6_9ANNE</name>
<keyword evidence="2" id="KW-1185">Reference proteome</keyword>
<evidence type="ECO:0000313" key="2">
    <source>
        <dbReference type="Proteomes" id="UP001208570"/>
    </source>
</evidence>
<protein>
    <submittedName>
        <fullName evidence="1">Uncharacterized protein</fullName>
    </submittedName>
</protein>
<reference evidence="1" key="1">
    <citation type="journal article" date="2023" name="Mol. Biol. Evol.">
        <title>Third-Generation Sequencing Reveals the Adaptive Role of the Epigenome in Three Deep-Sea Polychaetes.</title>
        <authorList>
            <person name="Perez M."/>
            <person name="Aroh O."/>
            <person name="Sun Y."/>
            <person name="Lan Y."/>
            <person name="Juniper S.K."/>
            <person name="Young C.R."/>
            <person name="Angers B."/>
            <person name="Qian P.Y."/>
        </authorList>
    </citation>
    <scope>NUCLEOTIDE SEQUENCE</scope>
    <source>
        <strain evidence="1">P08H-3</strain>
    </source>
</reference>
<accession>A0AAD9JGL6</accession>
<dbReference type="Proteomes" id="UP001208570">
    <property type="component" value="Unassembled WGS sequence"/>
</dbReference>
<evidence type="ECO:0000313" key="1">
    <source>
        <dbReference type="EMBL" id="KAK2152757.1"/>
    </source>
</evidence>
<dbReference type="EMBL" id="JAODUP010000320">
    <property type="protein sequence ID" value="KAK2152757.1"/>
    <property type="molecule type" value="Genomic_DNA"/>
</dbReference>
<dbReference type="AlphaFoldDB" id="A0AAD9JGL6"/>
<gene>
    <name evidence="1" type="ORF">LSH36_320g06025</name>
</gene>
<proteinExistence type="predicted"/>
<organism evidence="1 2">
    <name type="scientific">Paralvinella palmiformis</name>
    <dbReference type="NCBI Taxonomy" id="53620"/>
    <lineage>
        <taxon>Eukaryota</taxon>
        <taxon>Metazoa</taxon>
        <taxon>Spiralia</taxon>
        <taxon>Lophotrochozoa</taxon>
        <taxon>Annelida</taxon>
        <taxon>Polychaeta</taxon>
        <taxon>Sedentaria</taxon>
        <taxon>Canalipalpata</taxon>
        <taxon>Terebellida</taxon>
        <taxon>Terebelliformia</taxon>
        <taxon>Alvinellidae</taxon>
        <taxon>Paralvinella</taxon>
    </lineage>
</organism>
<comment type="caution">
    <text evidence="1">The sequence shown here is derived from an EMBL/GenBank/DDBJ whole genome shotgun (WGS) entry which is preliminary data.</text>
</comment>